<evidence type="ECO:0000256" key="2">
    <source>
        <dbReference type="SAM" id="Coils"/>
    </source>
</evidence>
<feature type="compositionally biased region" description="Low complexity" evidence="3">
    <location>
        <begin position="72"/>
        <end position="124"/>
    </location>
</feature>
<sequence>MATAATQAPDNVPAAPATVMAPQIPPAAAAAVPVPTPGTASAPAAASSSSSSSTVAPAAPAPAASQSHLPESSTSTSASTSSPSRAPAADPSSSSLPPPASSSSSSSSPSSAPSSASKTTPVSTQQDDAEAEANFASADFTPGDIQGLDPSVIDGDIFAQLLEMDDDEEDHEFSKGIVWNYFDQAEVTFAKMDDALSTSELGELSTLGHFLKGSSAAVGVIKVRDSCECMQHYGKMHDADGISALSESEAVDKLTKTLREVKLQYREAERVLRRFYEES</sequence>
<dbReference type="PROSITE" id="PS50894">
    <property type="entry name" value="HPT"/>
    <property type="match status" value="1"/>
</dbReference>
<evidence type="ECO:0000256" key="3">
    <source>
        <dbReference type="SAM" id="MobiDB-lite"/>
    </source>
</evidence>
<dbReference type="GO" id="GO:0005737">
    <property type="term" value="C:cytoplasm"/>
    <property type="evidence" value="ECO:0007669"/>
    <property type="project" value="TreeGrafter"/>
</dbReference>
<feature type="modified residue" description="Phosphohistidine" evidence="1">
    <location>
        <position position="209"/>
    </location>
</feature>
<dbReference type="EMBL" id="JAPDMQ010000173">
    <property type="protein sequence ID" value="KAK0531900.1"/>
    <property type="molecule type" value="Genomic_DNA"/>
</dbReference>
<feature type="coiled-coil region" evidence="2">
    <location>
        <begin position="251"/>
        <end position="278"/>
    </location>
</feature>
<dbReference type="Gene3D" id="1.20.120.160">
    <property type="entry name" value="HPT domain"/>
    <property type="match status" value="1"/>
</dbReference>
<keyword evidence="1" id="KW-0597">Phosphoprotein</keyword>
<keyword evidence="2" id="KW-0175">Coiled coil</keyword>
<proteinExistence type="predicted"/>
<comment type="caution">
    <text evidence="5">The sequence shown here is derived from an EMBL/GenBank/DDBJ whole genome shotgun (WGS) entry which is preliminary data.</text>
</comment>
<reference evidence="5" key="1">
    <citation type="journal article" date="2023" name="PhytoFront">
        <title>Draft Genome Resources of Seven Strains of Tilletia horrida, Causal Agent of Kernel Smut of Rice.</title>
        <authorList>
            <person name="Khanal S."/>
            <person name="Antony Babu S."/>
            <person name="Zhou X.G."/>
        </authorList>
    </citation>
    <scope>NUCLEOTIDE SEQUENCE</scope>
    <source>
        <strain evidence="5">TX3</strain>
    </source>
</reference>
<keyword evidence="6" id="KW-1185">Reference proteome</keyword>
<dbReference type="FunFam" id="1.20.120.160:FF:000007">
    <property type="entry name" value="Multistep phosphorelay regulator 1"/>
    <property type="match status" value="1"/>
</dbReference>
<dbReference type="PANTHER" id="PTHR28242:SF52">
    <property type="entry name" value="PHOSPHORELAY INTERMEDIATE PROTEIN YPD1"/>
    <property type="match status" value="1"/>
</dbReference>
<gene>
    <name evidence="5" type="primary">YPD1</name>
    <name evidence="5" type="ORF">OC842_003462</name>
</gene>
<name>A0AAN6GE22_9BASI</name>
<feature type="domain" description="HPt" evidence="4">
    <location>
        <begin position="170"/>
        <end position="268"/>
    </location>
</feature>
<feature type="compositionally biased region" description="Low complexity" evidence="3">
    <location>
        <begin position="29"/>
        <end position="65"/>
    </location>
</feature>
<evidence type="ECO:0000313" key="6">
    <source>
        <dbReference type="Proteomes" id="UP001176521"/>
    </source>
</evidence>
<dbReference type="Proteomes" id="UP001176521">
    <property type="component" value="Unassembled WGS sequence"/>
</dbReference>
<organism evidence="5 6">
    <name type="scientific">Tilletia horrida</name>
    <dbReference type="NCBI Taxonomy" id="155126"/>
    <lineage>
        <taxon>Eukaryota</taxon>
        <taxon>Fungi</taxon>
        <taxon>Dikarya</taxon>
        <taxon>Basidiomycota</taxon>
        <taxon>Ustilaginomycotina</taxon>
        <taxon>Exobasidiomycetes</taxon>
        <taxon>Tilletiales</taxon>
        <taxon>Tilletiaceae</taxon>
        <taxon>Tilletia</taxon>
    </lineage>
</organism>
<dbReference type="InterPro" id="IPR036641">
    <property type="entry name" value="HPT_dom_sf"/>
</dbReference>
<dbReference type="InterPro" id="IPR008207">
    <property type="entry name" value="Sig_transdc_His_kin_Hpt_dom"/>
</dbReference>
<feature type="region of interest" description="Disordered" evidence="3">
    <location>
        <begin position="29"/>
        <end position="130"/>
    </location>
</feature>
<accession>A0AAN6GE22</accession>
<dbReference type="Pfam" id="PF01627">
    <property type="entry name" value="Hpt"/>
    <property type="match status" value="1"/>
</dbReference>
<evidence type="ECO:0000313" key="5">
    <source>
        <dbReference type="EMBL" id="KAK0531900.1"/>
    </source>
</evidence>
<evidence type="ECO:0000259" key="4">
    <source>
        <dbReference type="PROSITE" id="PS50894"/>
    </source>
</evidence>
<dbReference type="SUPFAM" id="SSF47226">
    <property type="entry name" value="Histidine-containing phosphotransfer domain, HPT domain"/>
    <property type="match status" value="1"/>
</dbReference>
<dbReference type="GO" id="GO:0000160">
    <property type="term" value="P:phosphorelay signal transduction system"/>
    <property type="evidence" value="ECO:0007669"/>
    <property type="project" value="InterPro"/>
</dbReference>
<evidence type="ECO:0000256" key="1">
    <source>
        <dbReference type="PROSITE-ProRule" id="PRU00110"/>
    </source>
</evidence>
<dbReference type="GO" id="GO:0043424">
    <property type="term" value="F:protein histidine kinase binding"/>
    <property type="evidence" value="ECO:0007669"/>
    <property type="project" value="InterPro"/>
</dbReference>
<dbReference type="PANTHER" id="PTHR28242">
    <property type="entry name" value="PHOSPHORELAY INTERMEDIATE PROTEIN YPD1"/>
    <property type="match status" value="1"/>
</dbReference>
<protein>
    <submittedName>
        <fullName evidence="5">Phosphorelay intermediate protein</fullName>
    </submittedName>
</protein>
<dbReference type="GO" id="GO:0005634">
    <property type="term" value="C:nucleus"/>
    <property type="evidence" value="ECO:0007669"/>
    <property type="project" value="TreeGrafter"/>
</dbReference>
<dbReference type="AlphaFoldDB" id="A0AAN6GE22"/>
<dbReference type="InterPro" id="IPR045871">
    <property type="entry name" value="AHP1-5/YPD1"/>
</dbReference>
<dbReference type="GO" id="GO:0009927">
    <property type="term" value="F:histidine phosphotransfer kinase activity"/>
    <property type="evidence" value="ECO:0007669"/>
    <property type="project" value="InterPro"/>
</dbReference>